<gene>
    <name evidence="2" type="ORF">F2Q70_00022720</name>
</gene>
<proteinExistence type="predicted"/>
<organism evidence="2">
    <name type="scientific">Brassica cretica</name>
    <name type="common">Mustard</name>
    <dbReference type="NCBI Taxonomy" id="69181"/>
    <lineage>
        <taxon>Eukaryota</taxon>
        <taxon>Viridiplantae</taxon>
        <taxon>Streptophyta</taxon>
        <taxon>Embryophyta</taxon>
        <taxon>Tracheophyta</taxon>
        <taxon>Spermatophyta</taxon>
        <taxon>Magnoliopsida</taxon>
        <taxon>eudicotyledons</taxon>
        <taxon>Gunneridae</taxon>
        <taxon>Pentapetalae</taxon>
        <taxon>rosids</taxon>
        <taxon>malvids</taxon>
        <taxon>Brassicales</taxon>
        <taxon>Brassicaceae</taxon>
        <taxon>Brassiceae</taxon>
        <taxon>Brassica</taxon>
    </lineage>
</organism>
<reference evidence="2" key="1">
    <citation type="submission" date="2019-12" db="EMBL/GenBank/DDBJ databases">
        <title>Genome sequencing and annotation of Brassica cretica.</title>
        <authorList>
            <person name="Studholme D.J."/>
            <person name="Sarris P.F."/>
        </authorList>
    </citation>
    <scope>NUCLEOTIDE SEQUENCE</scope>
    <source>
        <strain evidence="2">PFS-102/07</strain>
        <tissue evidence="2">Leaf</tissue>
    </source>
</reference>
<accession>A0A8S9GNS0</accession>
<name>A0A8S9GNS0_BRACR</name>
<protein>
    <submittedName>
        <fullName evidence="2">Uncharacterized protein</fullName>
    </submittedName>
</protein>
<dbReference type="EMBL" id="QGKY02001925">
    <property type="protein sequence ID" value="KAF2546600.1"/>
    <property type="molecule type" value="Genomic_DNA"/>
</dbReference>
<evidence type="ECO:0000256" key="1">
    <source>
        <dbReference type="SAM" id="MobiDB-lite"/>
    </source>
</evidence>
<evidence type="ECO:0000313" key="2">
    <source>
        <dbReference type="EMBL" id="KAF2546600.1"/>
    </source>
</evidence>
<dbReference type="AlphaFoldDB" id="A0A8S9GNS0"/>
<feature type="region of interest" description="Disordered" evidence="1">
    <location>
        <begin position="40"/>
        <end position="65"/>
    </location>
</feature>
<comment type="caution">
    <text evidence="2">The sequence shown here is derived from an EMBL/GenBank/DDBJ whole genome shotgun (WGS) entry which is preliminary data.</text>
</comment>
<sequence length="228" mass="25907">MVELLLPNRELTCIEKPGIIHFNIVEAEFFGSHGPIDPVTAPRRKKGGVRGGVRAGTSAATQGESATPIYGPPRYHFTQRSTALPHGPLREAHEHIGNFGNLQRWNKAEGRTIFKLKTKDKRVLICLEKLECTKKVAHAICYVFPMMLGVGVSIGVLRSTWKHLGSKREWKVLFERVEHRSDLRHPLQTKRRQSNVLQRGYTPALNQHLVDDFRKSERPRRSEVANPL</sequence>